<reference evidence="3 4" key="1">
    <citation type="submission" date="2020-07" db="EMBL/GenBank/DDBJ databases">
        <title>Description of Kordia aestuariivivens sp. nov., isolated from a tidal flat.</title>
        <authorList>
            <person name="Park S."/>
            <person name="Yoon J.-H."/>
        </authorList>
    </citation>
    <scope>NUCLEOTIDE SEQUENCE [LARGE SCALE GENOMIC DNA]</scope>
    <source>
        <strain evidence="3 4">YSTF-M3</strain>
    </source>
</reference>
<keyword evidence="1" id="KW-0812">Transmembrane</keyword>
<dbReference type="InterPro" id="IPR029059">
    <property type="entry name" value="AB_hydrolase_5"/>
</dbReference>
<dbReference type="GO" id="GO:0016787">
    <property type="term" value="F:hydrolase activity"/>
    <property type="evidence" value="ECO:0007669"/>
    <property type="project" value="UniProtKB-KW"/>
</dbReference>
<evidence type="ECO:0000313" key="4">
    <source>
        <dbReference type="Proteomes" id="UP000619238"/>
    </source>
</evidence>
<dbReference type="InterPro" id="IPR029058">
    <property type="entry name" value="AB_hydrolase_fold"/>
</dbReference>
<sequence length="245" mass="27662">MRIKKVTKIVGILWIIAGVIFFIWMYNSFRAQGFDDSIVESNNVLTVNISDDYIVFDPKKPSKGTIFFFPGALVDPLAYAPLCEGLATHNYKTIIVKMPFRMATSGYTKIKEDKLLENDVNHTLIGHSQGGKMAAQFVHENPQTIDHLILLGTTHPRDFDLSDRKLNILKIYGESDGIASKDKIIANKSKLPNHTTYHEIKGGNHSQFGYYGHQLGDNKAGISREAQQRETITKILEFLKLHNQN</sequence>
<proteinExistence type="predicted"/>
<keyword evidence="1" id="KW-0472">Membrane</keyword>
<feature type="domain" description="Alpha/beta hydrolase fold-5" evidence="2">
    <location>
        <begin position="66"/>
        <end position="228"/>
    </location>
</feature>
<evidence type="ECO:0000256" key="1">
    <source>
        <dbReference type="SAM" id="Phobius"/>
    </source>
</evidence>
<dbReference type="RefSeq" id="WP_187562662.1">
    <property type="nucleotide sequence ID" value="NZ_JACGWS010000007.1"/>
</dbReference>
<dbReference type="Gene3D" id="3.40.50.1820">
    <property type="entry name" value="alpha/beta hydrolase"/>
    <property type="match status" value="1"/>
</dbReference>
<feature type="transmembrane region" description="Helical" evidence="1">
    <location>
        <begin position="9"/>
        <end position="26"/>
    </location>
</feature>
<comment type="caution">
    <text evidence="3">The sequence shown here is derived from an EMBL/GenBank/DDBJ whole genome shotgun (WGS) entry which is preliminary data.</text>
</comment>
<dbReference type="SUPFAM" id="SSF53474">
    <property type="entry name" value="alpha/beta-Hydrolases"/>
    <property type="match status" value="1"/>
</dbReference>
<accession>A0ABR7QB88</accession>
<evidence type="ECO:0000259" key="2">
    <source>
        <dbReference type="Pfam" id="PF12695"/>
    </source>
</evidence>
<dbReference type="Proteomes" id="UP000619238">
    <property type="component" value="Unassembled WGS sequence"/>
</dbReference>
<protein>
    <submittedName>
        <fullName evidence="3">Alpha/beta fold hydrolase</fullName>
    </submittedName>
</protein>
<keyword evidence="1" id="KW-1133">Transmembrane helix</keyword>
<keyword evidence="4" id="KW-1185">Reference proteome</keyword>
<keyword evidence="3" id="KW-0378">Hydrolase</keyword>
<dbReference type="Pfam" id="PF12695">
    <property type="entry name" value="Abhydrolase_5"/>
    <property type="match status" value="1"/>
</dbReference>
<evidence type="ECO:0000313" key="3">
    <source>
        <dbReference type="EMBL" id="MBC8755616.1"/>
    </source>
</evidence>
<name>A0ABR7QB88_9FLAO</name>
<gene>
    <name evidence="3" type="ORF">H2O64_13140</name>
</gene>
<dbReference type="EMBL" id="JACGWS010000007">
    <property type="protein sequence ID" value="MBC8755616.1"/>
    <property type="molecule type" value="Genomic_DNA"/>
</dbReference>
<organism evidence="3 4">
    <name type="scientific">Kordia aestuariivivens</name>
    <dbReference type="NCBI Taxonomy" id="2759037"/>
    <lineage>
        <taxon>Bacteria</taxon>
        <taxon>Pseudomonadati</taxon>
        <taxon>Bacteroidota</taxon>
        <taxon>Flavobacteriia</taxon>
        <taxon>Flavobacteriales</taxon>
        <taxon>Flavobacteriaceae</taxon>
        <taxon>Kordia</taxon>
    </lineage>
</organism>